<keyword evidence="1" id="KW-0472">Membrane</keyword>
<dbReference type="EMBL" id="HQ317389">
    <property type="protein sequence ID" value="AGG91298.1"/>
    <property type="molecule type" value="Genomic_DNA"/>
</dbReference>
<keyword evidence="4" id="KW-1185">Reference proteome</keyword>
<dbReference type="Proteomes" id="UP000204049">
    <property type="component" value="Segment"/>
</dbReference>
<feature type="non-terminal residue" evidence="3">
    <location>
        <position position="82"/>
    </location>
</feature>
<dbReference type="InterPro" id="IPR045610">
    <property type="entry name" value="DUF6450"/>
</dbReference>
<evidence type="ECO:0000313" key="4">
    <source>
        <dbReference type="Proteomes" id="UP000204049"/>
    </source>
</evidence>
<accession>M4NJY3</accession>
<reference evidence="3 4" key="1">
    <citation type="submission" date="2010-09" db="EMBL/GenBank/DDBJ databases">
        <title>The Genome Sequence of Synechococcus phage S-RIP2 isolate N1_2007.</title>
        <authorList>
            <consortium name="The Broad Institute Genome Sequencing Platform"/>
            <person name="Henn M.R."/>
            <person name="Marston M."/>
            <person name="Levin J."/>
            <person name="Malboeuf C."/>
            <person name="Casali M."/>
            <person name="Russ C."/>
            <person name="Lennon N."/>
            <person name="Chapman S.B."/>
            <person name="Erlich R."/>
            <person name="Young S.K."/>
            <person name="Yandava C."/>
            <person name="Zeng Q."/>
            <person name="Fitzgerald M.F."/>
            <person name="Alvarado L."/>
            <person name="Anderson S."/>
            <person name="Berlin A."/>
            <person name="Chen Z."/>
            <person name="Freedman E."/>
            <person name="Gellesch M."/>
            <person name="Goldberg J."/>
            <person name="Green L."/>
            <person name="Griggs A."/>
            <person name="Gujja S."/>
            <person name="Heilman E.R."/>
            <person name="Heiman D."/>
            <person name="Hollinger A."/>
            <person name="Howarth C."/>
            <person name="Larson L."/>
            <person name="Mehta T."/>
            <person name="Neiman D."/>
            <person name="Pearson M."/>
            <person name="Roberts A."/>
            <person name="Ryan E."/>
            <person name="Saif S."/>
            <person name="Shea T."/>
            <person name="Shenoy N."/>
            <person name="Sisk P."/>
            <person name="Stolte C."/>
            <person name="Sykes S."/>
            <person name="White J."/>
            <person name="Haas B."/>
            <person name="Nusbaum C."/>
            <person name="Birren B."/>
        </authorList>
    </citation>
    <scope>NUCLEOTIDE SEQUENCE [LARGE SCALE GENOMIC DNA]</scope>
</reference>
<evidence type="ECO:0000259" key="2">
    <source>
        <dbReference type="Pfam" id="PF20048"/>
    </source>
</evidence>
<evidence type="ECO:0000256" key="1">
    <source>
        <dbReference type="SAM" id="Phobius"/>
    </source>
</evidence>
<dbReference type="Pfam" id="PF20048">
    <property type="entry name" value="DUF6450"/>
    <property type="match status" value="1"/>
</dbReference>
<dbReference type="KEGG" id="vg:15009713"/>
<organism evidence="3 4">
    <name type="scientific">Synechococcus phage S-RIP2</name>
    <dbReference type="NCBI Taxonomy" id="754040"/>
    <lineage>
        <taxon>Viruses</taxon>
        <taxon>Duplodnaviria</taxon>
        <taxon>Heunggongvirae</taxon>
        <taxon>Uroviricota</taxon>
        <taxon>Caudoviricetes</taxon>
        <taxon>Autographivirales</taxon>
        <taxon>Sednavirus</taxon>
        <taxon>Sednavirus SRIP2</taxon>
    </lineage>
</organism>
<proteinExistence type="predicted"/>
<evidence type="ECO:0000313" key="3">
    <source>
        <dbReference type="EMBL" id="AGG91298.1"/>
    </source>
</evidence>
<protein>
    <recommendedName>
        <fullName evidence="2">DUF6450 domain-containing protein</fullName>
    </recommendedName>
</protein>
<name>M4NJY3_9CAUD</name>
<keyword evidence="1" id="KW-0812">Transmembrane</keyword>
<feature type="transmembrane region" description="Helical" evidence="1">
    <location>
        <begin position="41"/>
        <end position="58"/>
    </location>
</feature>
<feature type="domain" description="DUF6450" evidence="2">
    <location>
        <begin position="9"/>
        <end position="59"/>
    </location>
</feature>
<dbReference type="GeneID" id="15009713"/>
<keyword evidence="1" id="KW-1133">Transmembrane helix</keyword>
<sequence length="82" mass="9001">MHKTKSFLNEFFSEIVKALVLVWSAGVLTASYMGMLQKMDPTFVASLLSGTLASYGISRMDTKNLLRSHLNEETTSIAVASI</sequence>
<gene>
    <name evidence="3" type="ORF">SWQG_00001</name>
</gene>
<feature type="transmembrane region" description="Helical" evidence="1">
    <location>
        <begin position="12"/>
        <end position="35"/>
    </location>
</feature>
<dbReference type="RefSeq" id="YP_007673147.1">
    <property type="nucleotide sequence ID" value="NC_020838.1"/>
</dbReference>